<dbReference type="InterPro" id="IPR005158">
    <property type="entry name" value="BTAD"/>
</dbReference>
<dbReference type="Pfam" id="PF13191">
    <property type="entry name" value="AAA_16"/>
    <property type="match status" value="1"/>
</dbReference>
<organism evidence="6 7">
    <name type="scientific">Nonomuraea typhae</name>
    <dbReference type="NCBI Taxonomy" id="2603600"/>
    <lineage>
        <taxon>Bacteria</taxon>
        <taxon>Bacillati</taxon>
        <taxon>Actinomycetota</taxon>
        <taxon>Actinomycetes</taxon>
        <taxon>Streptosporangiales</taxon>
        <taxon>Streptosporangiaceae</taxon>
        <taxon>Nonomuraea</taxon>
    </lineage>
</organism>
<feature type="domain" description="OmpR/PhoB-type" evidence="5">
    <location>
        <begin position="1"/>
        <end position="87"/>
    </location>
</feature>
<evidence type="ECO:0000256" key="2">
    <source>
        <dbReference type="ARBA" id="ARBA00023125"/>
    </source>
</evidence>
<evidence type="ECO:0000256" key="4">
    <source>
        <dbReference type="SAM" id="MobiDB-lite"/>
    </source>
</evidence>
<protein>
    <submittedName>
        <fullName evidence="6">BTAD domain-containing putative transcriptional regulator</fullName>
    </submittedName>
</protein>
<dbReference type="Pfam" id="PF25872">
    <property type="entry name" value="HTH_77"/>
    <property type="match status" value="1"/>
</dbReference>
<dbReference type="InterPro" id="IPR011990">
    <property type="entry name" value="TPR-like_helical_dom_sf"/>
</dbReference>
<dbReference type="Gene3D" id="3.40.50.300">
    <property type="entry name" value="P-loop containing nucleotide triphosphate hydrolases"/>
    <property type="match status" value="1"/>
</dbReference>
<dbReference type="InterPro" id="IPR016032">
    <property type="entry name" value="Sig_transdc_resp-reg_C-effctor"/>
</dbReference>
<keyword evidence="7" id="KW-1185">Reference proteome</keyword>
<dbReference type="InterPro" id="IPR001867">
    <property type="entry name" value="OmpR/PhoB-type_DNA-bd"/>
</dbReference>
<evidence type="ECO:0000256" key="1">
    <source>
        <dbReference type="ARBA" id="ARBA00005820"/>
    </source>
</evidence>
<dbReference type="PANTHER" id="PTHR47691">
    <property type="entry name" value="REGULATOR-RELATED"/>
    <property type="match status" value="1"/>
</dbReference>
<dbReference type="CDD" id="cd15831">
    <property type="entry name" value="BTAD"/>
    <property type="match status" value="1"/>
</dbReference>
<dbReference type="EMBL" id="JBITGY010000013">
    <property type="protein sequence ID" value="MFI6503850.1"/>
    <property type="molecule type" value="Genomic_DNA"/>
</dbReference>
<comment type="caution">
    <text evidence="6">The sequence shown here is derived from an EMBL/GenBank/DDBJ whole genome shotgun (WGS) entry which is preliminary data.</text>
</comment>
<sequence length="1038" mass="111272">MLGSVQAYTEDGAPIDIGGVRLRMLLARLALAPGAVVPAATLIDDLWGDSPPADAANALQALVSRLRRAMDGAAPLESATGGYRLVVAAADVDAERFETLAAQGHRELAEGRPAPAAACLGPALALWRGSALADLPDVPFAASAAARLADRRRSAEEDRCEAEILLGRHLGVLADLKAVVEHDPLRERAAALLMRALHAAGRQAEALAVFERVRLALADELGADPSAELRAAHLLVLQGEGPAPSPVRLPRRLTSFVGREADLATLAELMERHRLVTIVGPGGAGKTRLAVEAMSGRERVWFASLAGVSVPAQADVGRVAEAVLGALSAAGRRRPGDSKVTAPGTADDPGAVADPVERVAELIGPEPAVLVLDNCEHLVPAAAQLASGLLDRLPYLGMIATSREALAITGEALCRLGPLPESEAARLFGDRAAAVRPEFRLDELTTGPVTDICRRLDGLPLALELAAARLRSMSVEQIARRLDDRFRLLTSGDRAAVPRQRTLLAVVEWSWDLLTEQERTLARRLSMFPAGAPAGAAEAVCADDSLPAEDVVYVLGSLVEKSFADSDGAAEPRYRMLETVRAYAAEQLRLAGEHEEVAARFRRHYVEFATAWEPLMLTARQLEVSAAFDADYDNLVFALRAAIDGGDAETAWRLLGPLYLYWNARYDARSDTFVADVLAFGERLPAHVRAAFTAAHLLANNSGSMPPPEVVRPIVEECLRTGALDHYPMMAVIALAPAHLYGFADLWERELPRALVHPHPWVRACAHWLDAFARTDHGDWRGGEIARARALHAFEEVGERYGLSITLMAAARAHSVKGEYGEAVATAERSARLAAELGTEEDVMSLMWLAGERLRGGDPEGAWQDVEEARRRVDGRRYAQIEFLLFVADLHRRAGEPEPAERALDEVTALAGELTLPDEAGAGRAAPTRMAILLDTGRPAAARLLWPRAMAVSLNDRDPAASAQLLARLLLAEGDPEGAAEALGMSEAIRGVFDLGDPELTGLRNRLGRKLGESAYAAAYRRGAALSRDAALQRLTRA</sequence>
<dbReference type="SMART" id="SM01043">
    <property type="entry name" value="BTAD"/>
    <property type="match status" value="1"/>
</dbReference>
<dbReference type="Gene3D" id="1.25.40.10">
    <property type="entry name" value="Tetratricopeptide repeat domain"/>
    <property type="match status" value="2"/>
</dbReference>
<accession>A0ABW7Z6P3</accession>
<dbReference type="InterPro" id="IPR036388">
    <property type="entry name" value="WH-like_DNA-bd_sf"/>
</dbReference>
<dbReference type="InterPro" id="IPR041664">
    <property type="entry name" value="AAA_16"/>
</dbReference>
<dbReference type="InterPro" id="IPR058852">
    <property type="entry name" value="HTH_77"/>
</dbReference>
<dbReference type="InterPro" id="IPR027417">
    <property type="entry name" value="P-loop_NTPase"/>
</dbReference>
<dbReference type="PANTHER" id="PTHR47691:SF3">
    <property type="entry name" value="HTH-TYPE TRANSCRIPTIONAL REGULATOR RV0890C-RELATED"/>
    <property type="match status" value="1"/>
</dbReference>
<dbReference type="SUPFAM" id="SSF52540">
    <property type="entry name" value="P-loop containing nucleoside triphosphate hydrolases"/>
    <property type="match status" value="1"/>
</dbReference>
<name>A0ABW7Z6P3_9ACTN</name>
<reference evidence="6 7" key="1">
    <citation type="submission" date="2024-10" db="EMBL/GenBank/DDBJ databases">
        <title>The Natural Products Discovery Center: Release of the First 8490 Sequenced Strains for Exploring Actinobacteria Biosynthetic Diversity.</title>
        <authorList>
            <person name="Kalkreuter E."/>
            <person name="Kautsar S.A."/>
            <person name="Yang D."/>
            <person name="Bader C.D."/>
            <person name="Teijaro C.N."/>
            <person name="Fluegel L."/>
            <person name="Davis C.M."/>
            <person name="Simpson J.R."/>
            <person name="Lauterbach L."/>
            <person name="Steele A.D."/>
            <person name="Gui C."/>
            <person name="Meng S."/>
            <person name="Li G."/>
            <person name="Viehrig K."/>
            <person name="Ye F."/>
            <person name="Su P."/>
            <person name="Kiefer A.F."/>
            <person name="Nichols A."/>
            <person name="Cepeda A.J."/>
            <person name="Yan W."/>
            <person name="Fan B."/>
            <person name="Jiang Y."/>
            <person name="Adhikari A."/>
            <person name="Zheng C.-J."/>
            <person name="Schuster L."/>
            <person name="Cowan T.M."/>
            <person name="Smanski M.J."/>
            <person name="Chevrette M.G."/>
            <person name="De Carvalho L.P.S."/>
            <person name="Shen B."/>
        </authorList>
    </citation>
    <scope>NUCLEOTIDE SEQUENCE [LARGE SCALE GENOMIC DNA]</scope>
    <source>
        <strain evidence="6 7">NPDC050545</strain>
    </source>
</reference>
<feature type="DNA-binding region" description="OmpR/PhoB-type" evidence="3">
    <location>
        <begin position="1"/>
        <end position="87"/>
    </location>
</feature>
<dbReference type="SMART" id="SM00862">
    <property type="entry name" value="Trans_reg_C"/>
    <property type="match status" value="1"/>
</dbReference>
<keyword evidence="2 3" id="KW-0238">DNA-binding</keyword>
<dbReference type="SUPFAM" id="SSF48452">
    <property type="entry name" value="TPR-like"/>
    <property type="match status" value="2"/>
</dbReference>
<dbReference type="Pfam" id="PF03704">
    <property type="entry name" value="BTAD"/>
    <property type="match status" value="1"/>
</dbReference>
<evidence type="ECO:0000313" key="6">
    <source>
        <dbReference type="EMBL" id="MFI6503850.1"/>
    </source>
</evidence>
<proteinExistence type="inferred from homology"/>
<evidence type="ECO:0000259" key="5">
    <source>
        <dbReference type="PROSITE" id="PS51755"/>
    </source>
</evidence>
<dbReference type="SUPFAM" id="SSF46894">
    <property type="entry name" value="C-terminal effector domain of the bipartite response regulators"/>
    <property type="match status" value="1"/>
</dbReference>
<evidence type="ECO:0000313" key="7">
    <source>
        <dbReference type="Proteomes" id="UP001612741"/>
    </source>
</evidence>
<comment type="similarity">
    <text evidence="1">Belongs to the AfsR/DnrI/RedD regulatory family.</text>
</comment>
<gene>
    <name evidence="6" type="ORF">ACIBG2_41140</name>
</gene>
<dbReference type="PROSITE" id="PS51755">
    <property type="entry name" value="OMPR_PHOB"/>
    <property type="match status" value="1"/>
</dbReference>
<dbReference type="Gene3D" id="1.10.10.10">
    <property type="entry name" value="Winged helix-like DNA-binding domain superfamily/Winged helix DNA-binding domain"/>
    <property type="match status" value="1"/>
</dbReference>
<dbReference type="RefSeq" id="WP_397089617.1">
    <property type="nucleotide sequence ID" value="NZ_JBITGY010000013.1"/>
</dbReference>
<dbReference type="Pfam" id="PF00486">
    <property type="entry name" value="Trans_reg_C"/>
    <property type="match status" value="1"/>
</dbReference>
<feature type="region of interest" description="Disordered" evidence="4">
    <location>
        <begin position="332"/>
        <end position="352"/>
    </location>
</feature>
<dbReference type="Proteomes" id="UP001612741">
    <property type="component" value="Unassembled WGS sequence"/>
</dbReference>
<evidence type="ECO:0000256" key="3">
    <source>
        <dbReference type="PROSITE-ProRule" id="PRU01091"/>
    </source>
</evidence>